<keyword evidence="3" id="KW-0964">Secreted</keyword>
<feature type="non-terminal residue" evidence="5">
    <location>
        <position position="166"/>
    </location>
</feature>
<gene>
    <name evidence="5" type="ORF">PHYSODRAFT_287339</name>
</gene>
<evidence type="ECO:0000259" key="4">
    <source>
        <dbReference type="Pfam" id="PF20147"/>
    </source>
</evidence>
<name>G5A0E2_PHYSP</name>
<dbReference type="Proteomes" id="UP000002640">
    <property type="component" value="Unassembled WGS sequence"/>
</dbReference>
<comment type="subcellular location">
    <subcellularLocation>
        <location evidence="1">Host cell</location>
    </subcellularLocation>
    <subcellularLocation>
        <location evidence="2">Secreted</location>
    </subcellularLocation>
</comment>
<evidence type="ECO:0000313" key="6">
    <source>
        <dbReference type="Proteomes" id="UP000002640"/>
    </source>
</evidence>
<organism evidence="5 6">
    <name type="scientific">Phytophthora sojae (strain P6497)</name>
    <name type="common">Soybean stem and root rot agent</name>
    <name type="synonym">Phytophthora megasperma f. sp. glycines</name>
    <dbReference type="NCBI Taxonomy" id="1094619"/>
    <lineage>
        <taxon>Eukaryota</taxon>
        <taxon>Sar</taxon>
        <taxon>Stramenopiles</taxon>
        <taxon>Oomycota</taxon>
        <taxon>Peronosporomycetes</taxon>
        <taxon>Peronosporales</taxon>
        <taxon>Peronosporaceae</taxon>
        <taxon>Phytophthora</taxon>
    </lineage>
</organism>
<dbReference type="RefSeq" id="XP_009534076.1">
    <property type="nucleotide sequence ID" value="XM_009535781.1"/>
</dbReference>
<proteinExistence type="predicted"/>
<evidence type="ECO:0000313" key="5">
    <source>
        <dbReference type="EMBL" id="EGZ11331.1"/>
    </source>
</evidence>
<reference evidence="5 6" key="1">
    <citation type="journal article" date="2006" name="Science">
        <title>Phytophthora genome sequences uncover evolutionary origins and mechanisms of pathogenesis.</title>
        <authorList>
            <person name="Tyler B.M."/>
            <person name="Tripathy S."/>
            <person name="Zhang X."/>
            <person name="Dehal P."/>
            <person name="Jiang R.H."/>
            <person name="Aerts A."/>
            <person name="Arredondo F.D."/>
            <person name="Baxter L."/>
            <person name="Bensasson D."/>
            <person name="Beynon J.L."/>
            <person name="Chapman J."/>
            <person name="Damasceno C.M."/>
            <person name="Dorrance A.E."/>
            <person name="Dou D."/>
            <person name="Dickerman A.W."/>
            <person name="Dubchak I.L."/>
            <person name="Garbelotto M."/>
            <person name="Gijzen M."/>
            <person name="Gordon S.G."/>
            <person name="Govers F."/>
            <person name="Grunwald N.J."/>
            <person name="Huang W."/>
            <person name="Ivors K.L."/>
            <person name="Jones R.W."/>
            <person name="Kamoun S."/>
            <person name="Krampis K."/>
            <person name="Lamour K.H."/>
            <person name="Lee M.K."/>
            <person name="McDonald W.H."/>
            <person name="Medina M."/>
            <person name="Meijer H.J."/>
            <person name="Nordberg E.K."/>
            <person name="Maclean D.J."/>
            <person name="Ospina-Giraldo M.D."/>
            <person name="Morris P.F."/>
            <person name="Phuntumart V."/>
            <person name="Putnam N.H."/>
            <person name="Rash S."/>
            <person name="Rose J.K."/>
            <person name="Sakihama Y."/>
            <person name="Salamov A.A."/>
            <person name="Savidor A."/>
            <person name="Scheuring C.F."/>
            <person name="Smith B.M."/>
            <person name="Sobral B.W."/>
            <person name="Terry A."/>
            <person name="Torto-Alalibo T.A."/>
            <person name="Win J."/>
            <person name="Xu Z."/>
            <person name="Zhang H."/>
            <person name="Grigoriev I.V."/>
            <person name="Rokhsar D.S."/>
            <person name="Boore J.L."/>
        </authorList>
    </citation>
    <scope>NUCLEOTIDE SEQUENCE [LARGE SCALE GENOMIC DNA]</scope>
    <source>
        <strain evidence="5 6">P6497</strain>
    </source>
</reference>
<dbReference type="OMA" id="SAFTMEY"/>
<dbReference type="AlphaFoldDB" id="G5A0E2"/>
<dbReference type="GO" id="GO:0005576">
    <property type="term" value="C:extracellular region"/>
    <property type="evidence" value="ECO:0007669"/>
    <property type="project" value="UniProtKB-SubCell"/>
</dbReference>
<protein>
    <recommendedName>
        <fullName evidence="4">Crinkler effector protein N-terminal domain-containing protein</fullName>
    </recommendedName>
</protein>
<dbReference type="InterPro" id="IPR045379">
    <property type="entry name" value="Crinkler_N"/>
</dbReference>
<dbReference type="GO" id="GO:0043657">
    <property type="term" value="C:host cell"/>
    <property type="evidence" value="ECO:0007669"/>
    <property type="project" value="UniProtKB-SubCell"/>
</dbReference>
<dbReference type="InParanoid" id="G5A0E2"/>
<keyword evidence="6" id="KW-1185">Reference proteome</keyword>
<dbReference type="EMBL" id="JH159158">
    <property type="protein sequence ID" value="EGZ11331.1"/>
    <property type="molecule type" value="Genomic_DNA"/>
</dbReference>
<evidence type="ECO:0000256" key="2">
    <source>
        <dbReference type="ARBA" id="ARBA00004613"/>
    </source>
</evidence>
<accession>G5A0E2</accession>
<evidence type="ECO:0000256" key="3">
    <source>
        <dbReference type="ARBA" id="ARBA00022525"/>
    </source>
</evidence>
<feature type="domain" description="Crinkler effector protein N-terminal" evidence="4">
    <location>
        <begin position="2"/>
        <end position="114"/>
    </location>
</feature>
<evidence type="ECO:0000256" key="1">
    <source>
        <dbReference type="ARBA" id="ARBA00004340"/>
    </source>
</evidence>
<dbReference type="GeneID" id="20640585"/>
<dbReference type="Pfam" id="PF20147">
    <property type="entry name" value="Crinkler"/>
    <property type="match status" value="1"/>
</dbReference>
<sequence length="166" mass="18156">MVKLFCAIVGAAGSAFEVDIDAGASVSALKKAIKAEKMYQFPADELQLFLAKTEGGAWLVSDSEDVKKLKKGEKTVAVEALTSEEKELQGESGLQKVLKGMLKPSTDQIHVLVVVPEQEHAQTGLWLVTGSVGNALNTKGIRCKLYWMATLRIGYYDPTRCIAFWY</sequence>
<dbReference type="KEGG" id="psoj:PHYSODRAFT_287339"/>